<evidence type="ECO:0000256" key="2">
    <source>
        <dbReference type="SAM" id="SignalP"/>
    </source>
</evidence>
<protein>
    <recommendedName>
        <fullName evidence="5">DUF4148 domain-containing protein</fullName>
    </recommendedName>
</protein>
<evidence type="ECO:0008006" key="5">
    <source>
        <dbReference type="Google" id="ProtNLM"/>
    </source>
</evidence>
<keyword evidence="4" id="KW-1185">Reference proteome</keyword>
<evidence type="ECO:0000256" key="1">
    <source>
        <dbReference type="SAM" id="MobiDB-lite"/>
    </source>
</evidence>
<dbReference type="Pfam" id="PF13663">
    <property type="entry name" value="DUF4148"/>
    <property type="match status" value="1"/>
</dbReference>
<sequence length="114" mass="11941">MEALRAFTIATLLALSAAALVPTASAQGITRAEVRQQLIAAENSGSRLVTETSYPNTGLIYSHRVKRATEQAGDTGGTPVGTSQTGKLPRNSSHNRTSADCVGPVSFCNIYFGD</sequence>
<reference evidence="3 4" key="1">
    <citation type="submission" date="2020-04" db="EMBL/GenBank/DDBJ databases">
        <authorList>
            <person name="De Canck E."/>
        </authorList>
    </citation>
    <scope>NUCLEOTIDE SEQUENCE [LARGE SCALE GENOMIC DNA]</scope>
    <source>
        <strain evidence="3 4">LMG 29542</strain>
    </source>
</reference>
<dbReference type="Proteomes" id="UP000494363">
    <property type="component" value="Unassembled WGS sequence"/>
</dbReference>
<dbReference type="AlphaFoldDB" id="A0A6J5F7T0"/>
<evidence type="ECO:0000313" key="4">
    <source>
        <dbReference type="Proteomes" id="UP000494363"/>
    </source>
</evidence>
<feature type="compositionally biased region" description="Polar residues" evidence="1">
    <location>
        <begin position="80"/>
        <end position="98"/>
    </location>
</feature>
<feature type="signal peptide" evidence="2">
    <location>
        <begin position="1"/>
        <end position="26"/>
    </location>
</feature>
<dbReference type="EMBL" id="CADIKH010000116">
    <property type="protein sequence ID" value="CAB3774433.1"/>
    <property type="molecule type" value="Genomic_DNA"/>
</dbReference>
<dbReference type="RefSeq" id="WP_175233020.1">
    <property type="nucleotide sequence ID" value="NZ_CADIKH010000116.1"/>
</dbReference>
<feature type="chain" id="PRO_5026667333" description="DUF4148 domain-containing protein" evidence="2">
    <location>
        <begin position="27"/>
        <end position="114"/>
    </location>
</feature>
<dbReference type="InterPro" id="IPR025421">
    <property type="entry name" value="DUF4148"/>
</dbReference>
<gene>
    <name evidence="3" type="ORF">LMG29542_07810</name>
</gene>
<evidence type="ECO:0000313" key="3">
    <source>
        <dbReference type="EMBL" id="CAB3774433.1"/>
    </source>
</evidence>
<organism evidence="3 4">
    <name type="scientific">Paraburkholderia humisilvae</name>
    <dbReference type="NCBI Taxonomy" id="627669"/>
    <lineage>
        <taxon>Bacteria</taxon>
        <taxon>Pseudomonadati</taxon>
        <taxon>Pseudomonadota</taxon>
        <taxon>Betaproteobacteria</taxon>
        <taxon>Burkholderiales</taxon>
        <taxon>Burkholderiaceae</taxon>
        <taxon>Paraburkholderia</taxon>
    </lineage>
</organism>
<proteinExistence type="predicted"/>
<keyword evidence="2" id="KW-0732">Signal</keyword>
<accession>A0A6J5F7T0</accession>
<name>A0A6J5F7T0_9BURK</name>
<feature type="region of interest" description="Disordered" evidence="1">
    <location>
        <begin position="69"/>
        <end position="98"/>
    </location>
</feature>